<organism evidence="1 2">
    <name type="scientific">Alkalihalobacterium chitinilyticum</name>
    <dbReference type="NCBI Taxonomy" id="2980103"/>
    <lineage>
        <taxon>Bacteria</taxon>
        <taxon>Bacillati</taxon>
        <taxon>Bacillota</taxon>
        <taxon>Bacilli</taxon>
        <taxon>Bacillales</taxon>
        <taxon>Bacillaceae</taxon>
        <taxon>Alkalihalobacterium</taxon>
    </lineage>
</organism>
<dbReference type="Pfam" id="PF05742">
    <property type="entry name" value="TANGO2"/>
    <property type="match status" value="1"/>
</dbReference>
<proteinExistence type="predicted"/>
<comment type="caution">
    <text evidence="1">The sequence shown here is derived from an EMBL/GenBank/DDBJ whole genome shotgun (WGS) entry which is preliminary data.</text>
</comment>
<dbReference type="RefSeq" id="WP_275116481.1">
    <property type="nucleotide sequence ID" value="NZ_JAOTPO010000001.1"/>
</dbReference>
<dbReference type="PANTHER" id="PTHR17985">
    <property type="entry name" value="SER/THR-RICH PROTEIN T10 IN DGCR REGION"/>
    <property type="match status" value="1"/>
</dbReference>
<keyword evidence="2" id="KW-1185">Reference proteome</keyword>
<dbReference type="EMBL" id="JAOTPO010000001">
    <property type="protein sequence ID" value="MDE5411846.1"/>
    <property type="molecule type" value="Genomic_DNA"/>
</dbReference>
<evidence type="ECO:0000313" key="2">
    <source>
        <dbReference type="Proteomes" id="UP001148125"/>
    </source>
</evidence>
<reference evidence="1" key="1">
    <citation type="submission" date="2024-05" db="EMBL/GenBank/DDBJ databases">
        <title>Alkalihalobacillus sp. strain MEB203 novel alkaliphilic bacterium from Lonar Lake, India.</title>
        <authorList>
            <person name="Joshi A."/>
            <person name="Thite S."/>
            <person name="Mengade P."/>
        </authorList>
    </citation>
    <scope>NUCLEOTIDE SEQUENCE</scope>
    <source>
        <strain evidence="1">MEB 203</strain>
    </source>
</reference>
<name>A0ABT5V8S1_9BACI</name>
<dbReference type="InterPro" id="IPR008551">
    <property type="entry name" value="TANGO2"/>
</dbReference>
<dbReference type="Proteomes" id="UP001148125">
    <property type="component" value="Unassembled WGS sequence"/>
</dbReference>
<dbReference type="PANTHER" id="PTHR17985:SF8">
    <property type="entry name" value="TRANSPORT AND GOLGI ORGANIZATION PROTEIN 2 HOMOLOG"/>
    <property type="match status" value="1"/>
</dbReference>
<accession>A0ABT5V8S1</accession>
<gene>
    <name evidence="1" type="ORF">N7Z68_00435</name>
</gene>
<evidence type="ECO:0000313" key="1">
    <source>
        <dbReference type="EMBL" id="MDE5411846.1"/>
    </source>
</evidence>
<sequence length="255" mass="29283">MCLINFAYKSHDQYDLILAANRDEFFIRPTAKADYWKEVPGLIAGKDLEQGGTWLGVTTEGRFAALTNYREVREKKDEKSRGELVLNFLKSDSSARDFLNRVRDRRADYLGFNLLCGTVDDLFYYSNRQDTIKKIEPGIHSVSNAFLNTSWPKVERGRTLVEKTLQNEKEDIIGELLDGLTNDEKAEEQLLPETGVGIELEKQLSPMFINMETYGTRCSTVITISKSKQVTFCERTYVQGQKTFEDQVFLFRIGK</sequence>
<protein>
    <submittedName>
        <fullName evidence="1">NRDE family protein</fullName>
    </submittedName>
</protein>